<dbReference type="STRING" id="571438.SAMN05192586_1288"/>
<dbReference type="RefSeq" id="WP_092155376.1">
    <property type="nucleotide sequence ID" value="NZ_FNBX01000028.1"/>
</dbReference>
<evidence type="ECO:0000256" key="11">
    <source>
        <dbReference type="ARBA" id="ARBA00025614"/>
    </source>
</evidence>
<comment type="function">
    <text evidence="11">Component of the F(0) channel, it forms part of the peripheral stalk, linking F(1) to F(0). The b'-subunit is a diverged and duplicated form of b found in plants and photosynthetic bacteria.</text>
</comment>
<evidence type="ECO:0000256" key="12">
    <source>
        <dbReference type="ARBA" id="ARBA00037847"/>
    </source>
</evidence>
<keyword evidence="9 13" id="KW-0066">ATP synthesis</keyword>
<evidence type="ECO:0000256" key="2">
    <source>
        <dbReference type="ARBA" id="ARBA00022448"/>
    </source>
</evidence>
<keyword evidence="13" id="KW-1003">Cell membrane</keyword>
<evidence type="ECO:0000256" key="5">
    <source>
        <dbReference type="ARBA" id="ARBA00022781"/>
    </source>
</evidence>
<dbReference type="GO" id="GO:0045259">
    <property type="term" value="C:proton-transporting ATP synthase complex"/>
    <property type="evidence" value="ECO:0007669"/>
    <property type="project" value="UniProtKB-KW"/>
</dbReference>
<feature type="compositionally biased region" description="Basic and acidic residues" evidence="15">
    <location>
        <begin position="70"/>
        <end position="84"/>
    </location>
</feature>
<dbReference type="AlphaFoldDB" id="A0A1G7R6T6"/>
<dbReference type="PANTHER" id="PTHR33445:SF2">
    <property type="entry name" value="ATP SYNTHASE SUBUNIT B', CHLOROPLASTIC"/>
    <property type="match status" value="1"/>
</dbReference>
<organism evidence="16 17">
    <name type="scientific">Desulfovibrio legallii</name>
    <dbReference type="NCBI Taxonomy" id="571438"/>
    <lineage>
        <taxon>Bacteria</taxon>
        <taxon>Pseudomonadati</taxon>
        <taxon>Thermodesulfobacteriota</taxon>
        <taxon>Desulfovibrionia</taxon>
        <taxon>Desulfovibrionales</taxon>
        <taxon>Desulfovibrionaceae</taxon>
        <taxon>Desulfovibrio</taxon>
    </lineage>
</organism>
<comment type="subcellular location">
    <subcellularLocation>
        <location evidence="13">Cell membrane</location>
        <topology evidence="13">Single-pass membrane protein</topology>
    </subcellularLocation>
    <subcellularLocation>
        <location evidence="12">Endomembrane system</location>
        <topology evidence="12">Single-pass membrane protein</topology>
    </subcellularLocation>
</comment>
<evidence type="ECO:0000256" key="8">
    <source>
        <dbReference type="ARBA" id="ARBA00023136"/>
    </source>
</evidence>
<evidence type="ECO:0000256" key="10">
    <source>
        <dbReference type="ARBA" id="ARBA00025198"/>
    </source>
</evidence>
<evidence type="ECO:0000256" key="7">
    <source>
        <dbReference type="ARBA" id="ARBA00023065"/>
    </source>
</evidence>
<dbReference type="PANTHER" id="PTHR33445">
    <property type="entry name" value="ATP SYNTHASE SUBUNIT B', CHLOROPLASTIC"/>
    <property type="match status" value="1"/>
</dbReference>
<evidence type="ECO:0000256" key="15">
    <source>
        <dbReference type="SAM" id="MobiDB-lite"/>
    </source>
</evidence>
<keyword evidence="6 13" id="KW-1133">Transmembrane helix</keyword>
<feature type="transmembrane region" description="Helical" evidence="13">
    <location>
        <begin position="6"/>
        <end position="27"/>
    </location>
</feature>
<dbReference type="GO" id="GO:0012505">
    <property type="term" value="C:endomembrane system"/>
    <property type="evidence" value="ECO:0007669"/>
    <property type="project" value="UniProtKB-SubCell"/>
</dbReference>
<evidence type="ECO:0000313" key="16">
    <source>
        <dbReference type="EMBL" id="SDG05680.1"/>
    </source>
</evidence>
<evidence type="ECO:0000256" key="6">
    <source>
        <dbReference type="ARBA" id="ARBA00022989"/>
    </source>
</evidence>
<evidence type="ECO:0000256" key="9">
    <source>
        <dbReference type="ARBA" id="ARBA00023310"/>
    </source>
</evidence>
<keyword evidence="2 13" id="KW-0813">Transport</keyword>
<gene>
    <name evidence="13" type="primary">atpF</name>
    <name evidence="16" type="ORF">SAMN05192586_1288</name>
</gene>
<keyword evidence="4 13" id="KW-0812">Transmembrane</keyword>
<dbReference type="CDD" id="cd06503">
    <property type="entry name" value="ATP-synt_Fo_b"/>
    <property type="match status" value="1"/>
</dbReference>
<comment type="similarity">
    <text evidence="1 13 14">Belongs to the ATPase B chain family.</text>
</comment>
<evidence type="ECO:0000256" key="4">
    <source>
        <dbReference type="ARBA" id="ARBA00022692"/>
    </source>
</evidence>
<keyword evidence="8 13" id="KW-0472">Membrane</keyword>
<evidence type="ECO:0000256" key="14">
    <source>
        <dbReference type="RuleBase" id="RU003848"/>
    </source>
</evidence>
<dbReference type="InterPro" id="IPR002146">
    <property type="entry name" value="ATP_synth_b/b'su_bac/chlpt"/>
</dbReference>
<comment type="function">
    <text evidence="10 13">F(1)F(0) ATP synthase produces ATP from ADP in the presence of a proton or sodium gradient. F-type ATPases consist of two structural domains, F(1) containing the extramembraneous catalytic core and F(0) containing the membrane proton channel, linked together by a central stalk and a peripheral stalk. During catalysis, ATP synthesis in the catalytic domain of F(1) is coupled via a rotary mechanism of the central stalk subunits to proton translocation.</text>
</comment>
<comment type="subunit">
    <text evidence="13">F-type ATPases have 2 components, F(1) - the catalytic core - and F(0) - the membrane proton channel. F(1) has five subunits: alpha(3), beta(3), gamma(1), delta(1), epsilon(1). F(0) has three main subunits: a(1), b(2) and c(10-14). The alpha and beta chains form an alternating ring which encloses part of the gamma chain. F(1) is attached to F(0) by a central stalk formed by the gamma and epsilon chains, while a peripheral stalk is formed by the delta and b chains.</text>
</comment>
<dbReference type="OrthoDB" id="9794968at2"/>
<keyword evidence="3 13" id="KW-0138">CF(0)</keyword>
<keyword evidence="7 13" id="KW-0406">Ion transport</keyword>
<accession>A0A1G7R6T6</accession>
<dbReference type="HAMAP" id="MF_01398">
    <property type="entry name" value="ATP_synth_b_bprime"/>
    <property type="match status" value="1"/>
</dbReference>
<dbReference type="GO" id="GO:0046933">
    <property type="term" value="F:proton-transporting ATP synthase activity, rotational mechanism"/>
    <property type="evidence" value="ECO:0007669"/>
    <property type="project" value="UniProtKB-UniRule"/>
</dbReference>
<dbReference type="GO" id="GO:0005886">
    <property type="term" value="C:plasma membrane"/>
    <property type="evidence" value="ECO:0007669"/>
    <property type="project" value="UniProtKB-SubCell"/>
</dbReference>
<protein>
    <recommendedName>
        <fullName evidence="13">ATP synthase subunit b</fullName>
    </recommendedName>
    <alternativeName>
        <fullName evidence="13">ATP synthase F(0) sector subunit b</fullName>
    </alternativeName>
    <alternativeName>
        <fullName evidence="13">ATPase subunit I</fullName>
    </alternativeName>
    <alternativeName>
        <fullName evidence="13">F-type ATPase subunit b</fullName>
        <shortName evidence="13">F-ATPase subunit b</shortName>
    </alternativeName>
</protein>
<dbReference type="EMBL" id="FNBX01000028">
    <property type="protein sequence ID" value="SDG05680.1"/>
    <property type="molecule type" value="Genomic_DNA"/>
</dbReference>
<proteinExistence type="inferred from homology"/>
<keyword evidence="17" id="KW-1185">Reference proteome</keyword>
<sequence length="139" mass="15170">MLDLNITLLFQLANFFIAVYVLNILLIRPIRAIIKKRNGILEGMEEEAGSFEYQASERLANYEAELTRARQDAGAKREEGREAGAAEQQQIVGAAQKSARDILAETRAALEAQAAATLADLRGQVGGLSTRLADRLLKG</sequence>
<evidence type="ECO:0000256" key="1">
    <source>
        <dbReference type="ARBA" id="ARBA00005513"/>
    </source>
</evidence>
<name>A0A1G7R6T6_9BACT</name>
<dbReference type="GO" id="GO:0046961">
    <property type="term" value="F:proton-transporting ATPase activity, rotational mechanism"/>
    <property type="evidence" value="ECO:0007669"/>
    <property type="project" value="TreeGrafter"/>
</dbReference>
<keyword evidence="5 13" id="KW-0375">Hydrogen ion transport</keyword>
<dbReference type="Pfam" id="PF00430">
    <property type="entry name" value="ATP-synt_B"/>
    <property type="match status" value="1"/>
</dbReference>
<reference evidence="17" key="1">
    <citation type="submission" date="2016-10" db="EMBL/GenBank/DDBJ databases">
        <authorList>
            <person name="Varghese N."/>
            <person name="Submissions S."/>
        </authorList>
    </citation>
    <scope>NUCLEOTIDE SEQUENCE [LARGE SCALE GENOMIC DNA]</scope>
    <source>
        <strain evidence="17">KHC7</strain>
    </source>
</reference>
<feature type="region of interest" description="Disordered" evidence="15">
    <location>
        <begin position="70"/>
        <end position="89"/>
    </location>
</feature>
<evidence type="ECO:0000256" key="3">
    <source>
        <dbReference type="ARBA" id="ARBA00022547"/>
    </source>
</evidence>
<evidence type="ECO:0000313" key="17">
    <source>
        <dbReference type="Proteomes" id="UP000199355"/>
    </source>
</evidence>
<dbReference type="InterPro" id="IPR050059">
    <property type="entry name" value="ATP_synthase_B_chain"/>
</dbReference>
<dbReference type="Proteomes" id="UP000199355">
    <property type="component" value="Unassembled WGS sequence"/>
</dbReference>
<evidence type="ECO:0000256" key="13">
    <source>
        <dbReference type="HAMAP-Rule" id="MF_01398"/>
    </source>
</evidence>